<feature type="compositionally biased region" description="Polar residues" evidence="1">
    <location>
        <begin position="17"/>
        <end position="27"/>
    </location>
</feature>
<comment type="caution">
    <text evidence="4">The sequence shown here is derived from an EMBL/GenBank/DDBJ whole genome shotgun (WGS) entry which is preliminary data.</text>
</comment>
<evidence type="ECO:0000256" key="1">
    <source>
        <dbReference type="SAM" id="MobiDB-lite"/>
    </source>
</evidence>
<dbReference type="SUPFAM" id="SSF52540">
    <property type="entry name" value="P-loop containing nucleoside triphosphate hydrolases"/>
    <property type="match status" value="1"/>
</dbReference>
<feature type="transmembrane region" description="Helical" evidence="2">
    <location>
        <begin position="178"/>
        <end position="201"/>
    </location>
</feature>
<reference evidence="4 5" key="1">
    <citation type="submission" date="2019-12" db="EMBL/GenBank/DDBJ databases">
        <title>Genomic-based taxomic classification of the family Erythrobacteraceae.</title>
        <authorList>
            <person name="Xu L."/>
        </authorList>
    </citation>
    <scope>NUCLEOTIDE SEQUENCE [LARGE SCALE GENOMIC DNA]</scope>
    <source>
        <strain evidence="4 5">H32</strain>
    </source>
</reference>
<dbReference type="Proteomes" id="UP000444401">
    <property type="component" value="Unassembled WGS sequence"/>
</dbReference>
<evidence type="ECO:0000256" key="2">
    <source>
        <dbReference type="SAM" id="Phobius"/>
    </source>
</evidence>
<evidence type="ECO:0000259" key="3">
    <source>
        <dbReference type="Pfam" id="PF07693"/>
    </source>
</evidence>
<keyword evidence="5" id="KW-1185">Reference proteome</keyword>
<proteinExistence type="predicted"/>
<dbReference type="InterPro" id="IPR027417">
    <property type="entry name" value="P-loop_NTPase"/>
</dbReference>
<evidence type="ECO:0000313" key="4">
    <source>
        <dbReference type="EMBL" id="MXO68482.1"/>
    </source>
</evidence>
<keyword evidence="2" id="KW-1133">Transmembrane helix</keyword>
<dbReference type="EMBL" id="WTYO01000002">
    <property type="protein sequence ID" value="MXO68482.1"/>
    <property type="molecule type" value="Genomic_DNA"/>
</dbReference>
<name>A0ABW9V0K4_9SPHN</name>
<keyword evidence="2" id="KW-0472">Membrane</keyword>
<gene>
    <name evidence="4" type="ORF">GRI72_06545</name>
</gene>
<feature type="compositionally biased region" description="Basic and acidic residues" evidence="1">
    <location>
        <begin position="1"/>
        <end position="10"/>
    </location>
</feature>
<accession>A0ABW9V0K4</accession>
<feature type="transmembrane region" description="Helical" evidence="2">
    <location>
        <begin position="146"/>
        <end position="166"/>
    </location>
</feature>
<feature type="region of interest" description="Disordered" evidence="1">
    <location>
        <begin position="1"/>
        <end position="30"/>
    </location>
</feature>
<evidence type="ECO:0000313" key="5">
    <source>
        <dbReference type="Proteomes" id="UP000444401"/>
    </source>
</evidence>
<dbReference type="Pfam" id="PF07693">
    <property type="entry name" value="KAP_NTPase"/>
    <property type="match status" value="1"/>
</dbReference>
<sequence>MSGQSDDKNRAVRRTILQDSPTETDQFSGRGHARTAYALARAISQFRSGDHAVGIEGSWGSGKSSIVRMAKTALAEVDAGRTYHIFTFDLWANQTGHFRRAFLEALLSWGSKEFPDKGSAIDEWRRKIESKNQKIETNNYKKFSKFGLFTVIFLYLTPLLYLWLAPTALRDSTGAVKFNAGAAAAGILLGIYVVSFLIAVWRRLPSERTSARWVEAFSQVISIFSRDAEVRRVNQTIRDEDPTQYEFTKIFREISARLQDNQNRLIVVFDNIDRLPSKRIPDVWSEVRGVFYGEHFGAETDGSIIAIVPYAERIALSAMGGECASPPPSESSIIAGDVFRKSFDIVFNVSPPVLSDASTFFREKFIASVGDQISLDSIKRIYRIFNLNIESSNAPPTPRQVISFINDVASYWEQWEGAIAPESVAVFVANKTKLLSDPGSLRSSDTIDPRMVQLANQPDIFRDLASLAYNVDRDLAFQVLSHVQIQRALTVDQPDLLQELADSASVNGFAENLNRLVDELSQDWGSENLTELSAAISNIAAVNIDRTDLEYSQKTLATTLQAVKAFPFAQMPSLSGLWKASAFIEEATLPSFVGAMVRAINAGLPAEPAKQTLQHGRSWIKIVAAICDAVKSAKGTDAVSKVLPTIVLPSGSAAVLGAALDCDETDYHIRQFKRPANEKDIVAALDQYATGSDFFSYMWAELSHLFDVEQCVHLLEVALENAKAKKLDISTDEFRALIKTVDVLQSAVPIGNEPATTALQDFFQSGAPMYYAYHADKDGGKIRGHATALFFWLAMREYKHEQPGMPQPQQAPIFGNMLTEYNWFRAKLTTSELEPDFVNSIAEIANRTAAFEYVLKHACSEEDGRELFKSVARAMLARNEATLPDATFVISNFLKLRKALGEQFQTLLSLVGTSSVAAYWQSAELGRVSLSMLREVEGRTEIGWESFTTSIAEMLKSVGSARWQKELDEDGALVKLLCERNTVKPVKLTSTEFFEPLMSNALKVMTGAYDPKKSERNYGILLKSLPPSSQRRFESEFFDRHNSHTSAVSAALEHLRSILDRLPYRTNPNRTVERYLLPLARENSSEAKAFIEAKKDIFKDCMQAADRDLVGQLREFVEGLEGDTDEGQVSIRKLLGFPVNKTEAEQPE</sequence>
<dbReference type="InterPro" id="IPR011646">
    <property type="entry name" value="KAP_P-loop"/>
</dbReference>
<organism evidence="4 5">
    <name type="scientific">Pelagerythrobacter marinus</name>
    <dbReference type="NCBI Taxonomy" id="538382"/>
    <lineage>
        <taxon>Bacteria</taxon>
        <taxon>Pseudomonadati</taxon>
        <taxon>Pseudomonadota</taxon>
        <taxon>Alphaproteobacteria</taxon>
        <taxon>Sphingomonadales</taxon>
        <taxon>Erythrobacteraceae</taxon>
        <taxon>Pelagerythrobacter</taxon>
    </lineage>
</organism>
<feature type="domain" description="KAP NTPase" evidence="3">
    <location>
        <begin position="37"/>
        <end position="409"/>
    </location>
</feature>
<protein>
    <recommendedName>
        <fullName evidence="3">KAP NTPase domain-containing protein</fullName>
    </recommendedName>
</protein>
<keyword evidence="2" id="KW-0812">Transmembrane</keyword>